<feature type="domain" description="Disease resistance N-terminal" evidence="4">
    <location>
        <begin position="6"/>
        <end position="75"/>
    </location>
</feature>
<accession>A0A7J7P553</accession>
<dbReference type="InterPro" id="IPR038005">
    <property type="entry name" value="RX-like_CC"/>
</dbReference>
<dbReference type="CDD" id="cd14798">
    <property type="entry name" value="RX-CC_like"/>
    <property type="match status" value="1"/>
</dbReference>
<organism evidence="5 6">
    <name type="scientific">Kingdonia uniflora</name>
    <dbReference type="NCBI Taxonomy" id="39325"/>
    <lineage>
        <taxon>Eukaryota</taxon>
        <taxon>Viridiplantae</taxon>
        <taxon>Streptophyta</taxon>
        <taxon>Embryophyta</taxon>
        <taxon>Tracheophyta</taxon>
        <taxon>Spermatophyta</taxon>
        <taxon>Magnoliopsida</taxon>
        <taxon>Ranunculales</taxon>
        <taxon>Circaeasteraceae</taxon>
        <taxon>Kingdonia</taxon>
    </lineage>
</organism>
<reference evidence="5 6" key="1">
    <citation type="journal article" date="2020" name="IScience">
        <title>Genome Sequencing of the Endangered Kingdonia uniflora (Circaeasteraceae, Ranunculales) Reveals Potential Mechanisms of Evolutionary Specialization.</title>
        <authorList>
            <person name="Sun Y."/>
            <person name="Deng T."/>
            <person name="Zhang A."/>
            <person name="Moore M.J."/>
            <person name="Landis J.B."/>
            <person name="Lin N."/>
            <person name="Zhang H."/>
            <person name="Zhang X."/>
            <person name="Huang J."/>
            <person name="Zhang X."/>
            <person name="Sun H."/>
            <person name="Wang H."/>
        </authorList>
    </citation>
    <scope>NUCLEOTIDE SEQUENCE [LARGE SCALE GENOMIC DNA]</scope>
    <source>
        <strain evidence="5">TB1705</strain>
        <tissue evidence="5">Leaf</tissue>
    </source>
</reference>
<sequence length="92" mass="10467">MAVETVVSVVVEKLAELIIQEAVFLSSVKGELEWILEELRQIKCYLKGADAREGDENVKNWVNDLRDLAFDVEDVYRGLYPEKKSTKADGIH</sequence>
<evidence type="ECO:0000256" key="1">
    <source>
        <dbReference type="ARBA" id="ARBA00022737"/>
    </source>
</evidence>
<gene>
    <name evidence="5" type="ORF">GIB67_006227</name>
</gene>
<proteinExistence type="predicted"/>
<dbReference type="GO" id="GO:0006952">
    <property type="term" value="P:defense response"/>
    <property type="evidence" value="ECO:0007669"/>
    <property type="project" value="UniProtKB-KW"/>
</dbReference>
<keyword evidence="3" id="KW-0611">Plant defense</keyword>
<evidence type="ECO:0000259" key="4">
    <source>
        <dbReference type="Pfam" id="PF18052"/>
    </source>
</evidence>
<keyword evidence="6" id="KW-1185">Reference proteome</keyword>
<dbReference type="Pfam" id="PF18052">
    <property type="entry name" value="Rx_N"/>
    <property type="match status" value="1"/>
</dbReference>
<dbReference type="AlphaFoldDB" id="A0A7J7P553"/>
<dbReference type="OrthoDB" id="3027644at2759"/>
<evidence type="ECO:0000256" key="2">
    <source>
        <dbReference type="ARBA" id="ARBA00022741"/>
    </source>
</evidence>
<dbReference type="EMBL" id="JACGCM010000252">
    <property type="protein sequence ID" value="KAF6174575.1"/>
    <property type="molecule type" value="Genomic_DNA"/>
</dbReference>
<dbReference type="PANTHER" id="PTHR19338">
    <property type="entry name" value="TRANSLOCASE OF INNER MITOCHONDRIAL MEMBRANE 13 HOMOLOG"/>
    <property type="match status" value="1"/>
</dbReference>
<dbReference type="InterPro" id="IPR041118">
    <property type="entry name" value="Rx_N"/>
</dbReference>
<dbReference type="Proteomes" id="UP000541444">
    <property type="component" value="Unassembled WGS sequence"/>
</dbReference>
<keyword evidence="2" id="KW-0547">Nucleotide-binding</keyword>
<dbReference type="Gene3D" id="1.20.5.4130">
    <property type="match status" value="1"/>
</dbReference>
<evidence type="ECO:0000313" key="5">
    <source>
        <dbReference type="EMBL" id="KAF6174575.1"/>
    </source>
</evidence>
<evidence type="ECO:0000256" key="3">
    <source>
        <dbReference type="ARBA" id="ARBA00022821"/>
    </source>
</evidence>
<dbReference type="PANTHER" id="PTHR19338:SF66">
    <property type="entry name" value="NB-ARC DOMAIN-CONTAINING PROTEIN"/>
    <property type="match status" value="1"/>
</dbReference>
<keyword evidence="1" id="KW-0677">Repeat</keyword>
<evidence type="ECO:0000313" key="6">
    <source>
        <dbReference type="Proteomes" id="UP000541444"/>
    </source>
</evidence>
<comment type="caution">
    <text evidence="5">The sequence shown here is derived from an EMBL/GenBank/DDBJ whole genome shotgun (WGS) entry which is preliminary data.</text>
</comment>
<name>A0A7J7P553_9MAGN</name>
<protein>
    <recommendedName>
        <fullName evidence="4">Disease resistance N-terminal domain-containing protein</fullName>
    </recommendedName>
</protein>
<dbReference type="GO" id="GO:0000166">
    <property type="term" value="F:nucleotide binding"/>
    <property type="evidence" value="ECO:0007669"/>
    <property type="project" value="UniProtKB-KW"/>
</dbReference>